<sequence>MLNFIKSDKNNKYDSEDINFSNIPKHIAIIMDGNGRWAKKKNLPRTMGHKAGGEALKRIVRECSDLGVKYLTVYAFSTENWIRPKEEVSAIMRLIVEFLKREFNELHKNNVILNTVGDISKLPESCITALNDAKEKTKNNTGIMLNLALNYGGRNEILNAIKNIFKDYENNKLSKDDILNLNEDVFSSYLYTGDMPDPDIIIRPSGEKRLSNFLLWQCAYSEFWYSNINWPDFSKEDLHNAIRDYQNRNRRFGGVK</sequence>
<reference evidence="3 4" key="1">
    <citation type="submission" date="2022-04" db="EMBL/GenBank/DDBJ databases">
        <title>Genome sequence of C. roseum typestrain.</title>
        <authorList>
            <person name="Poehlein A."/>
            <person name="Schoch T."/>
            <person name="Duerre P."/>
            <person name="Daniel R."/>
        </authorList>
    </citation>
    <scope>NUCLEOTIDE SEQUENCE [LARGE SCALE GENOMIC DNA]</scope>
    <source>
        <strain evidence="3 4">DSM 7320</strain>
    </source>
</reference>
<dbReference type="RefSeq" id="WP_077833334.1">
    <property type="nucleotide sequence ID" value="NZ_CP096983.1"/>
</dbReference>
<feature type="binding site" evidence="2">
    <location>
        <position position="37"/>
    </location>
    <ligand>
        <name>substrate</name>
    </ligand>
</feature>
<dbReference type="PANTHER" id="PTHR10291:SF0">
    <property type="entry name" value="DEHYDRODOLICHYL DIPHOSPHATE SYNTHASE 2"/>
    <property type="match status" value="1"/>
</dbReference>
<dbReference type="NCBIfam" id="NF011405">
    <property type="entry name" value="PRK14830.1"/>
    <property type="match status" value="1"/>
</dbReference>
<dbReference type="EMBL" id="CP096983">
    <property type="protein sequence ID" value="URZ11670.1"/>
    <property type="molecule type" value="Genomic_DNA"/>
</dbReference>
<feature type="binding site" evidence="2">
    <location>
        <begin position="33"/>
        <end position="36"/>
    </location>
    <ligand>
        <name>substrate</name>
    </ligand>
</feature>
<dbReference type="Gene3D" id="3.40.1180.10">
    <property type="entry name" value="Decaprenyl diphosphate synthase-like"/>
    <property type="match status" value="1"/>
</dbReference>
<dbReference type="HAMAP" id="MF_01139">
    <property type="entry name" value="ISPT"/>
    <property type="match status" value="1"/>
</dbReference>
<feature type="binding site" evidence="2">
    <location>
        <position position="83"/>
    </location>
    <ligand>
        <name>substrate</name>
    </ligand>
</feature>
<dbReference type="FunFam" id="3.40.1180.10:FF:000001">
    <property type="entry name" value="(2E,6E)-farnesyl-diphosphate-specific ditrans,polycis-undecaprenyl-diphosphate synthase"/>
    <property type="match status" value="1"/>
</dbReference>
<dbReference type="GO" id="GO:0016094">
    <property type="term" value="P:polyprenol biosynthetic process"/>
    <property type="evidence" value="ECO:0007669"/>
    <property type="project" value="TreeGrafter"/>
</dbReference>
<proteinExistence type="inferred from homology"/>
<organism evidence="3 4">
    <name type="scientific">Clostridium felsineum</name>
    <dbReference type="NCBI Taxonomy" id="36839"/>
    <lineage>
        <taxon>Bacteria</taxon>
        <taxon>Bacillati</taxon>
        <taxon>Bacillota</taxon>
        <taxon>Clostridia</taxon>
        <taxon>Eubacteriales</taxon>
        <taxon>Clostridiaceae</taxon>
        <taxon>Clostridium</taxon>
    </lineage>
</organism>
<dbReference type="GO" id="GO:0008834">
    <property type="term" value="F:ditrans,polycis-undecaprenyl-diphosphate synthase [(2E,6E)-farnesyl-diphosphate specific] activity"/>
    <property type="evidence" value="ECO:0007669"/>
    <property type="project" value="TreeGrafter"/>
</dbReference>
<evidence type="ECO:0000256" key="2">
    <source>
        <dbReference type="HAMAP-Rule" id="MF_01139"/>
    </source>
</evidence>
<feature type="binding site" evidence="2">
    <location>
        <begin position="209"/>
        <end position="211"/>
    </location>
    <ligand>
        <name>substrate</name>
    </ligand>
</feature>
<dbReference type="Pfam" id="PF01255">
    <property type="entry name" value="Prenyltransf"/>
    <property type="match status" value="1"/>
</dbReference>
<feature type="binding site" evidence="2">
    <location>
        <position position="32"/>
    </location>
    <ligand>
        <name>Mg(2+)</name>
        <dbReference type="ChEBI" id="CHEBI:18420"/>
    </ligand>
</feature>
<dbReference type="GO" id="GO:0000287">
    <property type="term" value="F:magnesium ion binding"/>
    <property type="evidence" value="ECO:0007669"/>
    <property type="project" value="UniProtKB-UniRule"/>
</dbReference>
<feature type="binding site" evidence="2">
    <location>
        <position position="203"/>
    </location>
    <ligand>
        <name>substrate</name>
    </ligand>
</feature>
<accession>A0A1S8L505</accession>
<comment type="function">
    <text evidence="2">Catalyzes the condensation of isopentenyl diphosphate (IPP) with allylic pyrophosphates generating different type of terpenoids.</text>
</comment>
<dbReference type="AlphaFoldDB" id="A0A1S8L505"/>
<gene>
    <name evidence="3" type="primary">uppS</name>
    <name evidence="3" type="ORF">CROST_023870</name>
</gene>
<dbReference type="STRING" id="84029.CROST_25980"/>
<dbReference type="Proteomes" id="UP000190951">
    <property type="component" value="Chromosome"/>
</dbReference>
<keyword evidence="2" id="KW-0460">Magnesium</keyword>
<dbReference type="InterPro" id="IPR036424">
    <property type="entry name" value="UPP_synth-like_sf"/>
</dbReference>
<dbReference type="GO" id="GO:0030145">
    <property type="term" value="F:manganese ion binding"/>
    <property type="evidence" value="ECO:0007669"/>
    <property type="project" value="TreeGrafter"/>
</dbReference>
<feature type="binding site" evidence="2">
    <location>
        <position position="45"/>
    </location>
    <ligand>
        <name>substrate</name>
    </ligand>
</feature>
<dbReference type="CDD" id="cd00475">
    <property type="entry name" value="Cis_IPPS"/>
    <property type="match status" value="1"/>
</dbReference>
<evidence type="ECO:0000256" key="1">
    <source>
        <dbReference type="ARBA" id="ARBA00022679"/>
    </source>
</evidence>
<comment type="similarity">
    <text evidence="2">Belongs to the UPP synthase family.</text>
</comment>
<feature type="binding site" evidence="2">
    <location>
        <begin position="77"/>
        <end position="79"/>
    </location>
    <ligand>
        <name>substrate</name>
    </ligand>
</feature>
<evidence type="ECO:0000313" key="4">
    <source>
        <dbReference type="Proteomes" id="UP000190951"/>
    </source>
</evidence>
<feature type="active site" description="Proton acceptor" evidence="2">
    <location>
        <position position="80"/>
    </location>
</feature>
<dbReference type="SUPFAM" id="SSF64005">
    <property type="entry name" value="Undecaprenyl diphosphate synthase"/>
    <property type="match status" value="1"/>
</dbReference>
<dbReference type="KEGG" id="crw:CROST_023870"/>
<comment type="cofactor">
    <cofactor evidence="2">
        <name>Mg(2+)</name>
        <dbReference type="ChEBI" id="CHEBI:18420"/>
    </cofactor>
    <text evidence="2">Binds 2 magnesium ions per subunit.</text>
</comment>
<feature type="binding site" evidence="2">
    <location>
        <position position="222"/>
    </location>
    <ligand>
        <name>Mg(2+)</name>
        <dbReference type="ChEBI" id="CHEBI:18420"/>
    </ligand>
</feature>
<dbReference type="InterPro" id="IPR001441">
    <property type="entry name" value="UPP_synth-like"/>
</dbReference>
<protein>
    <recommendedName>
        <fullName evidence="2">Isoprenyl transferase</fullName>
        <ecNumber evidence="2">2.5.1.-</ecNumber>
    </recommendedName>
</protein>
<feature type="binding site" evidence="2">
    <location>
        <position position="81"/>
    </location>
    <ligand>
        <name>substrate</name>
    </ligand>
</feature>
<evidence type="ECO:0000313" key="3">
    <source>
        <dbReference type="EMBL" id="URZ11670.1"/>
    </source>
</evidence>
<dbReference type="PROSITE" id="PS01066">
    <property type="entry name" value="UPP_SYNTHASE"/>
    <property type="match status" value="1"/>
</dbReference>
<keyword evidence="4" id="KW-1185">Reference proteome</keyword>
<feature type="active site" evidence="2">
    <location>
        <position position="32"/>
    </location>
</feature>
<comment type="subunit">
    <text evidence="2">Homodimer.</text>
</comment>
<keyword evidence="2" id="KW-0479">Metal-binding</keyword>
<dbReference type="GO" id="GO:0005829">
    <property type="term" value="C:cytosol"/>
    <property type="evidence" value="ECO:0007669"/>
    <property type="project" value="TreeGrafter"/>
</dbReference>
<dbReference type="InterPro" id="IPR018520">
    <property type="entry name" value="UPP_synth-like_CS"/>
</dbReference>
<dbReference type="EC" id="2.5.1.-" evidence="2"/>
<dbReference type="PANTHER" id="PTHR10291">
    <property type="entry name" value="DEHYDRODOLICHYL DIPHOSPHATE SYNTHASE FAMILY MEMBER"/>
    <property type="match status" value="1"/>
</dbReference>
<feature type="binding site" evidence="2">
    <location>
        <position position="49"/>
    </location>
    <ligand>
        <name>substrate</name>
    </ligand>
</feature>
<name>A0A1S8L505_9CLOT</name>
<dbReference type="NCBIfam" id="TIGR00055">
    <property type="entry name" value="uppS"/>
    <property type="match status" value="1"/>
</dbReference>
<keyword evidence="1 2" id="KW-0808">Transferase</keyword>